<evidence type="ECO:0000313" key="6">
    <source>
        <dbReference type="EMBL" id="OAJ67060.1"/>
    </source>
</evidence>
<dbReference type="Pfam" id="PF08402">
    <property type="entry name" value="TOBE_2"/>
    <property type="match status" value="1"/>
</dbReference>
<dbReference type="InterPro" id="IPR017871">
    <property type="entry name" value="ABC_transporter-like_CS"/>
</dbReference>
<dbReference type="AlphaFoldDB" id="A0A1B6VIM1"/>
<dbReference type="Gene3D" id="3.40.50.300">
    <property type="entry name" value="P-loop containing nucleotide triphosphate hydrolases"/>
    <property type="match status" value="1"/>
</dbReference>
<dbReference type="InterPro" id="IPR003439">
    <property type="entry name" value="ABC_transporter-like_ATP-bd"/>
</dbReference>
<dbReference type="RefSeq" id="WP_064274888.1">
    <property type="nucleotide sequence ID" value="NZ_LUTU01000010.1"/>
</dbReference>
<protein>
    <submittedName>
        <fullName evidence="6">ABC transporter-like protein</fullName>
    </submittedName>
</protein>
<dbReference type="GO" id="GO:0005524">
    <property type="term" value="F:ATP binding"/>
    <property type="evidence" value="ECO:0007669"/>
    <property type="project" value="UniProtKB-KW"/>
</dbReference>
<comment type="similarity">
    <text evidence="1">Belongs to the ABC transporter superfamily.</text>
</comment>
<keyword evidence="2" id="KW-0813">Transport</keyword>
<evidence type="ECO:0000313" key="7">
    <source>
        <dbReference type="Proteomes" id="UP000077786"/>
    </source>
</evidence>
<dbReference type="PROSITE" id="PS50893">
    <property type="entry name" value="ABC_TRANSPORTER_2"/>
    <property type="match status" value="1"/>
</dbReference>
<dbReference type="SMART" id="SM00382">
    <property type="entry name" value="AAA"/>
    <property type="match status" value="1"/>
</dbReference>
<accession>A0A1B6VIM1</accession>
<dbReference type="Pfam" id="PF00005">
    <property type="entry name" value="ABC_tran"/>
    <property type="match status" value="1"/>
</dbReference>
<dbReference type="InterPro" id="IPR003593">
    <property type="entry name" value="AAA+_ATPase"/>
</dbReference>
<dbReference type="GO" id="GO:0016887">
    <property type="term" value="F:ATP hydrolysis activity"/>
    <property type="evidence" value="ECO:0007669"/>
    <property type="project" value="InterPro"/>
</dbReference>
<dbReference type="FunFam" id="3.40.50.300:FF:000042">
    <property type="entry name" value="Maltose/maltodextrin ABC transporter, ATP-binding protein"/>
    <property type="match status" value="1"/>
</dbReference>
<dbReference type="SUPFAM" id="SSF52540">
    <property type="entry name" value="P-loop containing nucleoside triphosphate hydrolases"/>
    <property type="match status" value="1"/>
</dbReference>
<evidence type="ECO:0000259" key="5">
    <source>
        <dbReference type="PROSITE" id="PS50893"/>
    </source>
</evidence>
<dbReference type="PATRIC" id="fig|38307.3.peg.2290"/>
<dbReference type="PANTHER" id="PTHR42781:SF4">
    <property type="entry name" value="SPERMIDINE_PUTRESCINE IMPORT ATP-BINDING PROTEIN POTA"/>
    <property type="match status" value="1"/>
</dbReference>
<dbReference type="SUPFAM" id="SSF50331">
    <property type="entry name" value="MOP-like"/>
    <property type="match status" value="1"/>
</dbReference>
<dbReference type="InterPro" id="IPR050093">
    <property type="entry name" value="ABC_SmlMolc_Importer"/>
</dbReference>
<dbReference type="OrthoDB" id="9802264at2"/>
<reference evidence="6 7" key="1">
    <citation type="submission" date="2016-03" db="EMBL/GenBank/DDBJ databases">
        <title>Draft genome sequence of Gluconobacter cerinus strain CECT 9110.</title>
        <authorList>
            <person name="Sainz F."/>
            <person name="Mas A."/>
            <person name="Torija M.J."/>
        </authorList>
    </citation>
    <scope>NUCLEOTIDE SEQUENCE [LARGE SCALE GENOMIC DNA]</scope>
    <source>
        <strain evidence="6 7">CECT 9110</strain>
    </source>
</reference>
<dbReference type="InterPro" id="IPR027417">
    <property type="entry name" value="P-loop_NTPase"/>
</dbReference>
<evidence type="ECO:0000256" key="1">
    <source>
        <dbReference type="ARBA" id="ARBA00005417"/>
    </source>
</evidence>
<keyword evidence="4" id="KW-0067">ATP-binding</keyword>
<evidence type="ECO:0000256" key="4">
    <source>
        <dbReference type="ARBA" id="ARBA00022840"/>
    </source>
</evidence>
<dbReference type="InterPro" id="IPR008995">
    <property type="entry name" value="Mo/tungstate-bd_C_term_dom"/>
</dbReference>
<dbReference type="Proteomes" id="UP000077786">
    <property type="component" value="Unassembled WGS sequence"/>
</dbReference>
<evidence type="ECO:0000256" key="3">
    <source>
        <dbReference type="ARBA" id="ARBA00022741"/>
    </source>
</evidence>
<evidence type="ECO:0000256" key="2">
    <source>
        <dbReference type="ARBA" id="ARBA00022448"/>
    </source>
</evidence>
<dbReference type="InterPro" id="IPR013611">
    <property type="entry name" value="Transp-assoc_OB_typ2"/>
</dbReference>
<dbReference type="GO" id="GO:0043190">
    <property type="term" value="C:ATP-binding cassette (ABC) transporter complex"/>
    <property type="evidence" value="ECO:0007669"/>
    <property type="project" value="InterPro"/>
</dbReference>
<dbReference type="PROSITE" id="PS00211">
    <property type="entry name" value="ABC_TRANSPORTER_1"/>
    <property type="match status" value="1"/>
</dbReference>
<feature type="domain" description="ABC transporter" evidence="5">
    <location>
        <begin position="19"/>
        <end position="249"/>
    </location>
</feature>
<name>A0A1B6VIM1_9PROT</name>
<dbReference type="GO" id="GO:0140359">
    <property type="term" value="F:ABC-type transporter activity"/>
    <property type="evidence" value="ECO:0007669"/>
    <property type="project" value="UniProtKB-ARBA"/>
</dbReference>
<gene>
    <name evidence="6" type="ORF">A0123_02206</name>
</gene>
<organism evidence="6 7">
    <name type="scientific">Gluconobacter cerinus</name>
    <dbReference type="NCBI Taxonomy" id="38307"/>
    <lineage>
        <taxon>Bacteria</taxon>
        <taxon>Pseudomonadati</taxon>
        <taxon>Pseudomonadota</taxon>
        <taxon>Alphaproteobacteria</taxon>
        <taxon>Acetobacterales</taxon>
        <taxon>Acetobacteraceae</taxon>
        <taxon>Gluconobacter</taxon>
    </lineage>
</organism>
<keyword evidence="3" id="KW-0547">Nucleotide-binding</keyword>
<dbReference type="EMBL" id="LUTU01000010">
    <property type="protein sequence ID" value="OAJ67060.1"/>
    <property type="molecule type" value="Genomic_DNA"/>
</dbReference>
<comment type="caution">
    <text evidence="6">The sequence shown here is derived from an EMBL/GenBank/DDBJ whole genome shotgun (WGS) entry which is preliminary data.</text>
</comment>
<proteinExistence type="inferred from homology"/>
<sequence length="376" mass="41342">MVAAMNASTGKVKQPTVALSLQQVRKTYGAFVALHALDLDVQAGEFLAVLGPSGSGKSTVLSMIAGLGQPDSGHIMIDGSDTTTLPTHKRGVGVVFQNYALFPHMSVFQNIAFPLERRGVPKTDIRQKVEDVCHRIGLAHAMMRRPEELSGGQRQRVALARCLVYAPSIILMDEPLAALDKRMRNQLQNEIRQLHRDLGTTIIYVTHDQHEALTMADRICLMNNGKIEQLATPGHLYAAPETVFAAEFLGDSNIFECREVYEEDNILQAKALNGRLELQGPLRTFVESVEAFLVRPEKITLSALGDDRGSVNSVRGCVRDVIFCGPITRFVIDLEMYDLIVDQVSSAEETRFSVGDVVVAHWKSADCIALTSGQKQ</sequence>
<dbReference type="PANTHER" id="PTHR42781">
    <property type="entry name" value="SPERMIDINE/PUTRESCINE IMPORT ATP-BINDING PROTEIN POTA"/>
    <property type="match status" value="1"/>
</dbReference>